<reference evidence="5 6" key="1">
    <citation type="submission" date="2018-11" db="EMBL/GenBank/DDBJ databases">
        <authorList>
            <consortium name="Pathogen Informatics"/>
        </authorList>
    </citation>
    <scope>NUCLEOTIDE SEQUENCE [LARGE SCALE GENOMIC DNA]</scope>
</reference>
<dbReference type="InterPro" id="IPR002126">
    <property type="entry name" value="Cadherin-like_dom"/>
</dbReference>
<accession>A0A3P6PEI3</accession>
<dbReference type="PRINTS" id="PR00205">
    <property type="entry name" value="CADHERIN"/>
</dbReference>
<evidence type="ECO:0000256" key="1">
    <source>
        <dbReference type="ARBA" id="ARBA00022692"/>
    </source>
</evidence>
<dbReference type="EMBL" id="UYRU01000433">
    <property type="protein sequence ID" value="VDK30170.1"/>
    <property type="molecule type" value="Genomic_DNA"/>
</dbReference>
<keyword evidence="6" id="KW-1185">Reference proteome</keyword>
<dbReference type="InterPro" id="IPR015919">
    <property type="entry name" value="Cadherin-like_sf"/>
</dbReference>
<evidence type="ECO:0000259" key="4">
    <source>
        <dbReference type="PROSITE" id="PS50268"/>
    </source>
</evidence>
<dbReference type="PANTHER" id="PTHR24026">
    <property type="entry name" value="FAT ATYPICAL CADHERIN-RELATED"/>
    <property type="match status" value="1"/>
</dbReference>
<dbReference type="AlphaFoldDB" id="A0A3P6PEI3"/>
<organism evidence="5 6">
    <name type="scientific">Dibothriocephalus latus</name>
    <name type="common">Fish tapeworm</name>
    <name type="synonym">Diphyllobothrium latum</name>
    <dbReference type="NCBI Taxonomy" id="60516"/>
    <lineage>
        <taxon>Eukaryota</taxon>
        <taxon>Metazoa</taxon>
        <taxon>Spiralia</taxon>
        <taxon>Lophotrochozoa</taxon>
        <taxon>Platyhelminthes</taxon>
        <taxon>Cestoda</taxon>
        <taxon>Eucestoda</taxon>
        <taxon>Diphyllobothriidea</taxon>
        <taxon>Diphyllobothriidae</taxon>
        <taxon>Dibothriocephalus</taxon>
    </lineage>
</organism>
<sequence length="426" mass="46261">ITAVDPDSGENGRLTYEFCEPNQVAGTNVGVTDIPVSDIFRISPEKGDLSLLFSPDREKTAEYRFTICVHDHGEPSETVMTNVLVTIRDVNDCQPQFEHSSYEYFVQVDRSGKVAFVNDQPAVMSRDHAPSAKLILLGHLAITDADASPNAGPFVCKLSSSNSAWSSHPSTAQADGIPDPSQKFVLTFQSSSNSSISPEPVIFHNFLPHQTGFCLLFAPSTLPLGSQSLVVRAHDSGLTALRTSVPVTVHVVRQSDLPPAIVSSNTTLTFYRGPLTYWARRSQMGKPSAPLTRITVKDRTAYDRLLFELLPNDSPAAANFFHIDAYDGTVRIRAASANSVNQSKASQRGLKNPELALLEPQLVFFSPLVKLESGTYPLRVRVTNNSLSAEGTITIKVCSFCMHSCFGSSTGSESGFNIPGESLLYS</sequence>
<dbReference type="GO" id="GO:0005886">
    <property type="term" value="C:plasma membrane"/>
    <property type="evidence" value="ECO:0007669"/>
    <property type="project" value="UniProtKB-SubCell"/>
</dbReference>
<dbReference type="GO" id="GO:0007156">
    <property type="term" value="P:homophilic cell adhesion via plasma membrane adhesion molecules"/>
    <property type="evidence" value="ECO:0007669"/>
    <property type="project" value="InterPro"/>
</dbReference>
<dbReference type="SUPFAM" id="SSF49313">
    <property type="entry name" value="Cadherin-like"/>
    <property type="match status" value="1"/>
</dbReference>
<keyword evidence="1" id="KW-0812">Transmembrane</keyword>
<dbReference type="OrthoDB" id="6252479at2759"/>
<dbReference type="Pfam" id="PF00028">
    <property type="entry name" value="Cadherin"/>
    <property type="match status" value="1"/>
</dbReference>
<gene>
    <name evidence="5" type="ORF">DILT_LOCUS118</name>
</gene>
<evidence type="ECO:0000256" key="3">
    <source>
        <dbReference type="PROSITE-ProRule" id="PRU00043"/>
    </source>
</evidence>
<evidence type="ECO:0000313" key="5">
    <source>
        <dbReference type="EMBL" id="VDK30170.1"/>
    </source>
</evidence>
<dbReference type="Proteomes" id="UP000281553">
    <property type="component" value="Unassembled WGS sequence"/>
</dbReference>
<dbReference type="Gene3D" id="2.60.40.60">
    <property type="entry name" value="Cadherins"/>
    <property type="match status" value="2"/>
</dbReference>
<keyword evidence="2" id="KW-1133">Transmembrane helix</keyword>
<evidence type="ECO:0000256" key="2">
    <source>
        <dbReference type="ARBA" id="ARBA00022989"/>
    </source>
</evidence>
<dbReference type="PANTHER" id="PTHR24026:SF126">
    <property type="entry name" value="PROTOCADHERIN FAT 4"/>
    <property type="match status" value="1"/>
</dbReference>
<dbReference type="GO" id="GO:0005509">
    <property type="term" value="F:calcium ion binding"/>
    <property type="evidence" value="ECO:0007669"/>
    <property type="project" value="UniProtKB-UniRule"/>
</dbReference>
<protein>
    <recommendedName>
        <fullName evidence="4">Cadherin domain-containing protein</fullName>
    </recommendedName>
</protein>
<dbReference type="CDD" id="cd11304">
    <property type="entry name" value="Cadherin_repeat"/>
    <property type="match status" value="1"/>
</dbReference>
<keyword evidence="2" id="KW-0472">Membrane</keyword>
<name>A0A3P6PEI3_DIBLA</name>
<dbReference type="SMART" id="SM00112">
    <property type="entry name" value="CA"/>
    <property type="match status" value="1"/>
</dbReference>
<proteinExistence type="predicted"/>
<dbReference type="PROSITE" id="PS50268">
    <property type="entry name" value="CADHERIN_2"/>
    <property type="match status" value="1"/>
</dbReference>
<keyword evidence="3" id="KW-0106">Calcium</keyword>
<feature type="non-terminal residue" evidence="5">
    <location>
        <position position="1"/>
    </location>
</feature>
<feature type="domain" description="Cadherin" evidence="4">
    <location>
        <begin position="1"/>
        <end position="97"/>
    </location>
</feature>
<evidence type="ECO:0000313" key="6">
    <source>
        <dbReference type="Proteomes" id="UP000281553"/>
    </source>
</evidence>